<gene>
    <name evidence="3" type="ORF">UFOVP220_77</name>
    <name evidence="1" type="ORF">UFOVP26_11</name>
    <name evidence="2" type="ORF">UFOVP44_86</name>
</gene>
<name>A0A6J5KNB6_9CAUD</name>
<reference evidence="1" key="1">
    <citation type="submission" date="2020-04" db="EMBL/GenBank/DDBJ databases">
        <authorList>
            <person name="Chiriac C."/>
            <person name="Salcher M."/>
            <person name="Ghai R."/>
            <person name="Kavagutti S V."/>
        </authorList>
    </citation>
    <scope>NUCLEOTIDE SEQUENCE</scope>
</reference>
<evidence type="ECO:0000313" key="3">
    <source>
        <dbReference type="EMBL" id="CAB5219405.1"/>
    </source>
</evidence>
<dbReference type="EMBL" id="LR796152">
    <property type="protein sequence ID" value="CAB4121729.1"/>
    <property type="molecule type" value="Genomic_DNA"/>
</dbReference>
<protein>
    <submittedName>
        <fullName evidence="1">Uncharacterized protein</fullName>
    </submittedName>
</protein>
<evidence type="ECO:0000313" key="1">
    <source>
        <dbReference type="EMBL" id="CAB4121729.1"/>
    </source>
</evidence>
<dbReference type="EMBL" id="LR798268">
    <property type="protein sequence ID" value="CAB5219405.1"/>
    <property type="molecule type" value="Genomic_DNA"/>
</dbReference>
<accession>A0A6J5KNB6</accession>
<sequence>MSDVPKQQMKLFNLPRGALFNIMDKSVQFDEPLKFIRLDGMYSVCEYKGETLHIYAGSIVELVH</sequence>
<proteinExistence type="predicted"/>
<dbReference type="EMBL" id="LR796176">
    <property type="protein sequence ID" value="CAB4123912.1"/>
    <property type="molecule type" value="Genomic_DNA"/>
</dbReference>
<organism evidence="1">
    <name type="scientific">uncultured Caudovirales phage</name>
    <dbReference type="NCBI Taxonomy" id="2100421"/>
    <lineage>
        <taxon>Viruses</taxon>
        <taxon>Duplodnaviria</taxon>
        <taxon>Heunggongvirae</taxon>
        <taxon>Uroviricota</taxon>
        <taxon>Caudoviricetes</taxon>
        <taxon>Peduoviridae</taxon>
        <taxon>Maltschvirus</taxon>
        <taxon>Maltschvirus maltsch</taxon>
    </lineage>
</organism>
<evidence type="ECO:0000313" key="2">
    <source>
        <dbReference type="EMBL" id="CAB4123912.1"/>
    </source>
</evidence>